<keyword evidence="4" id="KW-0813">Transport</keyword>
<evidence type="ECO:0000256" key="10">
    <source>
        <dbReference type="ARBA" id="ARBA00023132"/>
    </source>
</evidence>
<dbReference type="GO" id="GO:0070762">
    <property type="term" value="C:nuclear pore transmembrane ring"/>
    <property type="evidence" value="ECO:0007669"/>
    <property type="project" value="TreeGrafter"/>
</dbReference>
<name>A0A1E3P8W8_WICAA</name>
<evidence type="ECO:0000256" key="2">
    <source>
        <dbReference type="ARBA" id="ARBA00004567"/>
    </source>
</evidence>
<dbReference type="Proteomes" id="UP000094112">
    <property type="component" value="Unassembled WGS sequence"/>
</dbReference>
<keyword evidence="11 13" id="KW-0472">Membrane</keyword>
<feature type="transmembrane region" description="Helical" evidence="13">
    <location>
        <begin position="131"/>
        <end position="148"/>
    </location>
</feature>
<evidence type="ECO:0000256" key="11">
    <source>
        <dbReference type="ARBA" id="ARBA00023136"/>
    </source>
</evidence>
<feature type="transmembrane region" description="Helical" evidence="13">
    <location>
        <begin position="180"/>
        <end position="199"/>
    </location>
</feature>
<feature type="non-terminal residue" evidence="14">
    <location>
        <position position="569"/>
    </location>
</feature>
<dbReference type="GO" id="GO:0106166">
    <property type="term" value="F:spindle pole body-nuclear membrane anchor activity"/>
    <property type="evidence" value="ECO:0007669"/>
    <property type="project" value="TreeGrafter"/>
</dbReference>
<organism evidence="14 15">
    <name type="scientific">Wickerhamomyces anomalus (strain ATCC 58044 / CBS 1984 / NCYC 433 / NRRL Y-366-8)</name>
    <name type="common">Yeast</name>
    <name type="synonym">Hansenula anomala</name>
    <dbReference type="NCBI Taxonomy" id="683960"/>
    <lineage>
        <taxon>Eukaryota</taxon>
        <taxon>Fungi</taxon>
        <taxon>Dikarya</taxon>
        <taxon>Ascomycota</taxon>
        <taxon>Saccharomycotina</taxon>
        <taxon>Saccharomycetes</taxon>
        <taxon>Phaffomycetales</taxon>
        <taxon>Wickerhamomycetaceae</taxon>
        <taxon>Wickerhamomyces</taxon>
    </lineage>
</organism>
<reference evidence="14 15" key="1">
    <citation type="journal article" date="2016" name="Proc. Natl. Acad. Sci. U.S.A.">
        <title>Comparative genomics of biotechnologically important yeasts.</title>
        <authorList>
            <person name="Riley R."/>
            <person name="Haridas S."/>
            <person name="Wolfe K.H."/>
            <person name="Lopes M.R."/>
            <person name="Hittinger C.T."/>
            <person name="Goeker M."/>
            <person name="Salamov A.A."/>
            <person name="Wisecaver J.H."/>
            <person name="Long T.M."/>
            <person name="Calvey C.H."/>
            <person name="Aerts A.L."/>
            <person name="Barry K.W."/>
            <person name="Choi C."/>
            <person name="Clum A."/>
            <person name="Coughlan A.Y."/>
            <person name="Deshpande S."/>
            <person name="Douglass A.P."/>
            <person name="Hanson S.J."/>
            <person name="Klenk H.-P."/>
            <person name="LaButti K.M."/>
            <person name="Lapidus A."/>
            <person name="Lindquist E.A."/>
            <person name="Lipzen A.M."/>
            <person name="Meier-Kolthoff J.P."/>
            <person name="Ohm R.A."/>
            <person name="Otillar R.P."/>
            <person name="Pangilinan J.L."/>
            <person name="Peng Y."/>
            <person name="Rokas A."/>
            <person name="Rosa C.A."/>
            <person name="Scheuner C."/>
            <person name="Sibirny A.A."/>
            <person name="Slot J.C."/>
            <person name="Stielow J.B."/>
            <person name="Sun H."/>
            <person name="Kurtzman C.P."/>
            <person name="Blackwell M."/>
            <person name="Grigoriev I.V."/>
            <person name="Jeffries T.W."/>
        </authorList>
    </citation>
    <scope>NUCLEOTIDE SEQUENCE [LARGE SCALE GENOMIC DNA]</scope>
    <source>
        <strain evidence="15">ATCC 58044 / CBS 1984 / NCYC 433 / NRRL Y-366-8</strain>
    </source>
</reference>
<dbReference type="EMBL" id="KV454209">
    <property type="protein sequence ID" value="ODQ61317.1"/>
    <property type="molecule type" value="Genomic_DNA"/>
</dbReference>
<keyword evidence="5 13" id="KW-0812">Transmembrane</keyword>
<keyword evidence="15" id="KW-1185">Reference proteome</keyword>
<dbReference type="GO" id="GO:0005816">
    <property type="term" value="C:spindle pole body"/>
    <property type="evidence" value="ECO:0007669"/>
    <property type="project" value="TreeGrafter"/>
</dbReference>
<keyword evidence="12" id="KW-0539">Nucleus</keyword>
<dbReference type="GO" id="GO:0070631">
    <property type="term" value="P:spindle pole body localization"/>
    <property type="evidence" value="ECO:0007669"/>
    <property type="project" value="TreeGrafter"/>
</dbReference>
<evidence type="ECO:0008006" key="16">
    <source>
        <dbReference type="Google" id="ProtNLM"/>
    </source>
</evidence>
<feature type="transmembrane region" description="Helical" evidence="13">
    <location>
        <begin position="89"/>
        <end position="111"/>
    </location>
</feature>
<evidence type="ECO:0000256" key="12">
    <source>
        <dbReference type="ARBA" id="ARBA00023242"/>
    </source>
</evidence>
<feature type="transmembrane region" description="Helical" evidence="13">
    <location>
        <begin position="44"/>
        <end position="61"/>
    </location>
</feature>
<keyword evidence="9" id="KW-0811">Translocation</keyword>
<dbReference type="OrthoDB" id="67850at2759"/>
<evidence type="ECO:0000256" key="1">
    <source>
        <dbReference type="ARBA" id="ARBA00004232"/>
    </source>
</evidence>
<dbReference type="GeneID" id="30198090"/>
<dbReference type="InterPro" id="IPR019049">
    <property type="entry name" value="Nucleoporin_prot_Ndc1/Nup"/>
</dbReference>
<evidence type="ECO:0000256" key="9">
    <source>
        <dbReference type="ARBA" id="ARBA00023010"/>
    </source>
</evidence>
<dbReference type="GO" id="GO:0031965">
    <property type="term" value="C:nuclear membrane"/>
    <property type="evidence" value="ECO:0007669"/>
    <property type="project" value="UniProtKB-SubCell"/>
</dbReference>
<feature type="non-terminal residue" evidence="14">
    <location>
        <position position="1"/>
    </location>
</feature>
<sequence length="569" mass="65198">YHSIFSDVCATRFQKLSKAIFTFSWALSVLVAIPSGLAWWNTLLPLRGLVIAFGFFLLACLRKNNLHVDFLGYRTLANQYIGQLISKKFLITLAIYWVSSLLFLSIAHLQFSSLTFKAIPKKHQYPPINDQYIFYYFNAFYIALVYSVQHTILDYDRLVFAQHKFYSHPKQTLFKNIPKAMSTAVLLTVIASTSAPIFYLFVREYIYDFTFYTIGLFYSLNQSYPSFGVSFGFLFKISILSFLLSFSWEIVNYAFNAYLSIGCLHRGHTLSELSTDPLGTLLTGLKSDKPFTKMTAFQELAFISKSEDPEKRQAIYSRNNRKEFIWGEILQECTNVIKRNNSNINIALLEYAKSLTPNETQAARPTYKHNDSQNLFGREYHSVETQRLYDGLPEPKKITHSTSESHLYFDGNLWNLVIGNSKELIKHAKHYYDQFVTSEVGAPFRYTLLRESKRLCPNAITVSNAIIAVSLMATHAYDEDKKGTVPSTITDILEILEKSVSTCGEFAQNPPAHLTQKDEENPITLLHQLSLNAFVEVTLKYSEVLNDIVLPPDVFRLANWTVETALREE</sequence>
<dbReference type="PANTHER" id="PTHR13269">
    <property type="entry name" value="NUCLEOPORIN NDC1"/>
    <property type="match status" value="1"/>
</dbReference>
<protein>
    <recommendedName>
        <fullName evidence="16">Nucleoporin NDC1</fullName>
    </recommendedName>
</protein>
<keyword evidence="10" id="KW-0906">Nuclear pore complex</keyword>
<evidence type="ECO:0000256" key="7">
    <source>
        <dbReference type="ARBA" id="ARBA00022927"/>
    </source>
</evidence>
<keyword evidence="6" id="KW-0509">mRNA transport</keyword>
<dbReference type="GO" id="GO:0006999">
    <property type="term" value="P:nuclear pore organization"/>
    <property type="evidence" value="ECO:0007669"/>
    <property type="project" value="TreeGrafter"/>
</dbReference>
<evidence type="ECO:0000256" key="3">
    <source>
        <dbReference type="ARBA" id="ARBA00005760"/>
    </source>
</evidence>
<evidence type="ECO:0000256" key="4">
    <source>
        <dbReference type="ARBA" id="ARBA00022448"/>
    </source>
</evidence>
<feature type="transmembrane region" description="Helical" evidence="13">
    <location>
        <begin position="233"/>
        <end position="255"/>
    </location>
</feature>
<dbReference type="GO" id="GO:0051028">
    <property type="term" value="P:mRNA transport"/>
    <property type="evidence" value="ECO:0007669"/>
    <property type="project" value="UniProtKB-KW"/>
</dbReference>
<keyword evidence="8 13" id="KW-1133">Transmembrane helix</keyword>
<dbReference type="AlphaFoldDB" id="A0A1E3P8W8"/>
<dbReference type="GO" id="GO:0015031">
    <property type="term" value="P:protein transport"/>
    <property type="evidence" value="ECO:0007669"/>
    <property type="project" value="UniProtKB-KW"/>
</dbReference>
<evidence type="ECO:0000256" key="13">
    <source>
        <dbReference type="SAM" id="Phobius"/>
    </source>
</evidence>
<evidence type="ECO:0000256" key="6">
    <source>
        <dbReference type="ARBA" id="ARBA00022816"/>
    </source>
</evidence>
<accession>A0A1E3P8W8</accession>
<dbReference type="Pfam" id="PF09531">
    <property type="entry name" value="Ndc1_Nup"/>
    <property type="match status" value="1"/>
</dbReference>
<dbReference type="RefSeq" id="XP_019040524.1">
    <property type="nucleotide sequence ID" value="XM_019180844.1"/>
</dbReference>
<dbReference type="PANTHER" id="PTHR13269:SF6">
    <property type="entry name" value="NUCLEOPORIN NDC1"/>
    <property type="match status" value="1"/>
</dbReference>
<evidence type="ECO:0000256" key="8">
    <source>
        <dbReference type="ARBA" id="ARBA00022989"/>
    </source>
</evidence>
<evidence type="ECO:0000313" key="15">
    <source>
        <dbReference type="Proteomes" id="UP000094112"/>
    </source>
</evidence>
<dbReference type="STRING" id="683960.A0A1E3P8W8"/>
<evidence type="ECO:0000313" key="14">
    <source>
        <dbReference type="EMBL" id="ODQ61317.1"/>
    </source>
</evidence>
<evidence type="ECO:0000256" key="5">
    <source>
        <dbReference type="ARBA" id="ARBA00022692"/>
    </source>
</evidence>
<gene>
    <name evidence="14" type="ORF">WICANDRAFT_19881</name>
</gene>
<keyword evidence="7" id="KW-0653">Protein transport</keyword>
<proteinExistence type="inferred from homology"/>
<comment type="similarity">
    <text evidence="3">Belongs to the NDC1 family.</text>
</comment>
<feature type="transmembrane region" description="Helical" evidence="13">
    <location>
        <begin position="20"/>
        <end position="38"/>
    </location>
</feature>
<comment type="subcellular location">
    <subcellularLocation>
        <location evidence="1">Nucleus membrane</location>
        <topology evidence="1">Multi-pass membrane protein</topology>
    </subcellularLocation>
    <subcellularLocation>
        <location evidence="2">Nucleus</location>
        <location evidence="2">Nuclear pore complex</location>
    </subcellularLocation>
</comment>